<dbReference type="KEGG" id="smai:EXU30_13915"/>
<keyword evidence="1" id="KW-0812">Transmembrane</keyword>
<organism evidence="2 3">
    <name type="scientific">Shewanella maritima</name>
    <dbReference type="NCBI Taxonomy" id="2520507"/>
    <lineage>
        <taxon>Bacteria</taxon>
        <taxon>Pseudomonadati</taxon>
        <taxon>Pseudomonadota</taxon>
        <taxon>Gammaproteobacteria</taxon>
        <taxon>Alteromonadales</taxon>
        <taxon>Shewanellaceae</taxon>
        <taxon>Shewanella</taxon>
    </lineage>
</organism>
<protein>
    <submittedName>
        <fullName evidence="2">Uncharacterized protein</fullName>
    </submittedName>
</protein>
<keyword evidence="1" id="KW-0472">Membrane</keyword>
<dbReference type="OrthoDB" id="6265144at2"/>
<gene>
    <name evidence="2" type="ORF">EXU30_13915</name>
</gene>
<proteinExistence type="predicted"/>
<dbReference type="Proteomes" id="UP000291106">
    <property type="component" value="Chromosome"/>
</dbReference>
<name>A0A411PJV2_9GAMM</name>
<sequence>MSKTLSRYSKQINDKILLVVGFIAGLLLIYLVLQRWADSREIYQFECQAEAYKVDIASLDGDPLRGNLILKLEVREQHLVLTYYSAFEETIREFVAFEGELQELEVGSMTYKIDFEAIEVNLQPNSQLYPYLTSELDMADKSLAYGYKFTQHLSVIDMDSKLNFMLVKFTPSASLWACSRLNLPKKP</sequence>
<dbReference type="RefSeq" id="WP_130601015.1">
    <property type="nucleotide sequence ID" value="NZ_CP036200.1"/>
</dbReference>
<keyword evidence="1" id="KW-1133">Transmembrane helix</keyword>
<feature type="transmembrane region" description="Helical" evidence="1">
    <location>
        <begin position="12"/>
        <end position="33"/>
    </location>
</feature>
<dbReference type="EMBL" id="CP036200">
    <property type="protein sequence ID" value="QBF83670.1"/>
    <property type="molecule type" value="Genomic_DNA"/>
</dbReference>
<evidence type="ECO:0000256" key="1">
    <source>
        <dbReference type="SAM" id="Phobius"/>
    </source>
</evidence>
<keyword evidence="3" id="KW-1185">Reference proteome</keyword>
<evidence type="ECO:0000313" key="3">
    <source>
        <dbReference type="Proteomes" id="UP000291106"/>
    </source>
</evidence>
<accession>A0A411PJV2</accession>
<dbReference type="AlphaFoldDB" id="A0A411PJV2"/>
<reference evidence="2 3" key="1">
    <citation type="submission" date="2019-02" db="EMBL/GenBank/DDBJ databases">
        <title>Shewanella sp. D4-2 isolated from Dokdo Island.</title>
        <authorList>
            <person name="Baek K."/>
        </authorList>
    </citation>
    <scope>NUCLEOTIDE SEQUENCE [LARGE SCALE GENOMIC DNA]</scope>
    <source>
        <strain evidence="2 3">D4-2</strain>
    </source>
</reference>
<evidence type="ECO:0000313" key="2">
    <source>
        <dbReference type="EMBL" id="QBF83670.1"/>
    </source>
</evidence>